<proteinExistence type="predicted"/>
<name>W6MER7_9EUCA</name>
<organism evidence="2">
    <name type="scientific">Coenobita clypeatus</name>
    <dbReference type="NCBI Taxonomy" id="474045"/>
    <lineage>
        <taxon>Eukaryota</taxon>
        <taxon>Metazoa</taxon>
        <taxon>Ecdysozoa</taxon>
        <taxon>Arthropoda</taxon>
        <taxon>Crustacea</taxon>
        <taxon>Multicrustacea</taxon>
        <taxon>Malacostraca</taxon>
        <taxon>Eumalacostraca</taxon>
        <taxon>Eucarida</taxon>
        <taxon>Decapoda</taxon>
        <taxon>Pleocyemata</taxon>
        <taxon>Anomura</taxon>
        <taxon>Paguroidea</taxon>
        <taxon>Coenobitidae</taxon>
        <taxon>Coenobita</taxon>
    </lineage>
</organism>
<reference evidence="2" key="1">
    <citation type="submission" date="2013-06" db="EMBL/GenBank/DDBJ databases">
        <authorList>
            <person name="Groh K."/>
        </authorList>
    </citation>
    <scope>NUCLEOTIDE SEQUENCE</scope>
    <source>
        <tissue evidence="2">Antennules</tissue>
    </source>
</reference>
<dbReference type="SUPFAM" id="SSF50494">
    <property type="entry name" value="Trypsin-like serine proteases"/>
    <property type="match status" value="1"/>
</dbReference>
<dbReference type="EMBL" id="HABY01000076">
    <property type="protein sequence ID" value="CDK12605.1"/>
    <property type="molecule type" value="Transcribed_RNA"/>
</dbReference>
<dbReference type="InterPro" id="IPR009003">
    <property type="entry name" value="Peptidase_S1_PA"/>
</dbReference>
<accession>W6MER7</accession>
<evidence type="ECO:0000259" key="1">
    <source>
        <dbReference type="Pfam" id="PF00089"/>
    </source>
</evidence>
<dbReference type="Gene3D" id="2.40.10.10">
    <property type="entry name" value="Trypsin-like serine proteases"/>
    <property type="match status" value="1"/>
</dbReference>
<dbReference type="InterPro" id="IPR043504">
    <property type="entry name" value="Peptidase_S1_PA_chymotrypsin"/>
</dbReference>
<feature type="domain" description="Peptidase S1" evidence="1">
    <location>
        <begin position="34"/>
        <end position="66"/>
    </location>
</feature>
<dbReference type="AlphaFoldDB" id="W6MER7"/>
<dbReference type="InterPro" id="IPR001254">
    <property type="entry name" value="Trypsin_dom"/>
</dbReference>
<dbReference type="GO" id="GO:0006508">
    <property type="term" value="P:proteolysis"/>
    <property type="evidence" value="ECO:0007669"/>
    <property type="project" value="InterPro"/>
</dbReference>
<protein>
    <submittedName>
        <fullName evidence="2">Prophenoloxidase-activating-factor-like-4 protein</fullName>
    </submittedName>
</protein>
<evidence type="ECO:0000313" key="2">
    <source>
        <dbReference type="EMBL" id="CDK12605.1"/>
    </source>
</evidence>
<sequence>AGVQPQSAVSGAGNRTRARGLRRSHLIRRNLAATLIGVVSRGLDFRCGTEGVPAVYTDVTAYRDWIITNLKP</sequence>
<dbReference type="Pfam" id="PF00089">
    <property type="entry name" value="Trypsin"/>
    <property type="match status" value="1"/>
</dbReference>
<reference evidence="2" key="2">
    <citation type="submission" date="2014-02" db="EMBL/GenBank/DDBJ databases">
        <title>The hermit crab's nose antennal transcriptomics.</title>
        <authorList>
            <person name="Groh K.C."/>
            <person name="Vogel H."/>
            <person name="Stensmyr M.C."/>
            <person name="Grosse-Wilde E."/>
            <person name="Hansson B.S."/>
        </authorList>
    </citation>
    <scope>NUCLEOTIDE SEQUENCE</scope>
    <source>
        <tissue evidence="2">Antennules</tissue>
    </source>
</reference>
<dbReference type="GO" id="GO:0004252">
    <property type="term" value="F:serine-type endopeptidase activity"/>
    <property type="evidence" value="ECO:0007669"/>
    <property type="project" value="InterPro"/>
</dbReference>
<feature type="non-terminal residue" evidence="2">
    <location>
        <position position="1"/>
    </location>
</feature>